<accession>A0A844HS31</accession>
<proteinExistence type="predicted"/>
<dbReference type="InterPro" id="IPR050706">
    <property type="entry name" value="Cyclic-di-GMP_PDE-like"/>
</dbReference>
<protein>
    <submittedName>
        <fullName evidence="2">EAL domain-containing protein</fullName>
    </submittedName>
</protein>
<evidence type="ECO:0000313" key="3">
    <source>
        <dbReference type="Proteomes" id="UP000449846"/>
    </source>
</evidence>
<dbReference type="SUPFAM" id="SSF141868">
    <property type="entry name" value="EAL domain-like"/>
    <property type="match status" value="1"/>
</dbReference>
<feature type="domain" description="EAL" evidence="1">
    <location>
        <begin position="24"/>
        <end position="274"/>
    </location>
</feature>
<reference evidence="2 3" key="1">
    <citation type="submission" date="2019-11" db="EMBL/GenBank/DDBJ databases">
        <authorList>
            <person name="Dong K."/>
        </authorList>
    </citation>
    <scope>NUCLEOTIDE SEQUENCE [LARGE SCALE GENOMIC DNA]</scope>
    <source>
        <strain evidence="2 3">NBRC 112902</strain>
    </source>
</reference>
<name>A0A844HS31_9RHOB</name>
<keyword evidence="3" id="KW-1185">Reference proteome</keyword>
<dbReference type="EMBL" id="WMIG01000012">
    <property type="protein sequence ID" value="MTH61015.1"/>
    <property type="molecule type" value="Genomic_DNA"/>
</dbReference>
<dbReference type="Gene3D" id="3.20.20.450">
    <property type="entry name" value="EAL domain"/>
    <property type="match status" value="1"/>
</dbReference>
<dbReference type="InterPro" id="IPR035919">
    <property type="entry name" value="EAL_sf"/>
</dbReference>
<dbReference type="OrthoDB" id="9814202at2"/>
<dbReference type="Proteomes" id="UP000449846">
    <property type="component" value="Unassembled WGS sequence"/>
</dbReference>
<dbReference type="GO" id="GO:0071111">
    <property type="term" value="F:cyclic-guanylate-specific phosphodiesterase activity"/>
    <property type="evidence" value="ECO:0007669"/>
    <property type="project" value="InterPro"/>
</dbReference>
<comment type="caution">
    <text evidence="2">The sequence shown here is derived from an EMBL/GenBank/DDBJ whole genome shotgun (WGS) entry which is preliminary data.</text>
</comment>
<sequence length="278" mass="30576">MEVFGMDDMDKTATGGPVLPSPDDRHLISALAEALRKDQLLIRYQPQIRLSDGTLAGFEALARWYSPVLGEVEPDRFVPIAEEHGLIDEIGMWLLDKALSDLATIDSPTPVRVSVNVSVIQLRHSGFADRIARILAERGFPAHRLELEITESKCLQDEAATCIRSLRELGVAIAMDDFGAGFSNLAALGKFDFDRLKLDRSLLGELSGTAKGEQIIEWAVAMGKALGLEVISEGVETEQQAEFLRRIGCDYAQGYLYAPPLTLQQAKEWASTTADHHN</sequence>
<organism evidence="2 3">
    <name type="scientific">Paracoccus litorisediminis</name>
    <dbReference type="NCBI Taxonomy" id="2006130"/>
    <lineage>
        <taxon>Bacteria</taxon>
        <taxon>Pseudomonadati</taxon>
        <taxon>Pseudomonadota</taxon>
        <taxon>Alphaproteobacteria</taxon>
        <taxon>Rhodobacterales</taxon>
        <taxon>Paracoccaceae</taxon>
        <taxon>Paracoccus</taxon>
    </lineage>
</organism>
<dbReference type="PANTHER" id="PTHR33121">
    <property type="entry name" value="CYCLIC DI-GMP PHOSPHODIESTERASE PDEF"/>
    <property type="match status" value="1"/>
</dbReference>
<gene>
    <name evidence="2" type="ORF">GL300_17530</name>
</gene>
<dbReference type="AlphaFoldDB" id="A0A844HS31"/>
<dbReference type="PANTHER" id="PTHR33121:SF70">
    <property type="entry name" value="SIGNALING PROTEIN YKOW"/>
    <property type="match status" value="1"/>
</dbReference>
<dbReference type="InterPro" id="IPR001633">
    <property type="entry name" value="EAL_dom"/>
</dbReference>
<dbReference type="SMART" id="SM00052">
    <property type="entry name" value="EAL"/>
    <property type="match status" value="1"/>
</dbReference>
<dbReference type="Pfam" id="PF00563">
    <property type="entry name" value="EAL"/>
    <property type="match status" value="1"/>
</dbReference>
<dbReference type="CDD" id="cd01948">
    <property type="entry name" value="EAL"/>
    <property type="match status" value="1"/>
</dbReference>
<evidence type="ECO:0000313" key="2">
    <source>
        <dbReference type="EMBL" id="MTH61015.1"/>
    </source>
</evidence>
<dbReference type="PROSITE" id="PS50883">
    <property type="entry name" value="EAL"/>
    <property type="match status" value="1"/>
</dbReference>
<evidence type="ECO:0000259" key="1">
    <source>
        <dbReference type="PROSITE" id="PS50883"/>
    </source>
</evidence>